<dbReference type="EMBL" id="JAYJLD010000005">
    <property type="protein sequence ID" value="MEB3100971.1"/>
    <property type="molecule type" value="Genomic_DNA"/>
</dbReference>
<evidence type="ECO:0000256" key="4">
    <source>
        <dbReference type="ARBA" id="ARBA00022692"/>
    </source>
</evidence>
<feature type="transmembrane region" description="Helical" evidence="7">
    <location>
        <begin position="513"/>
        <end position="535"/>
    </location>
</feature>
<feature type="transmembrane region" description="Helical" evidence="7">
    <location>
        <begin position="405"/>
        <end position="427"/>
    </location>
</feature>
<feature type="domain" description="ABC transmembrane type-1" evidence="8">
    <location>
        <begin position="71"/>
        <end position="286"/>
    </location>
</feature>
<sequence length="606" mass="68412">MKRKQWLTNSQFGFLTSVPILILVLGLLIYPMYVVIRLSFTNQKIVGSSYHFIGFENYRSFLTDPLFHTAVVNSLIWVIGNTIVQTLLGFMMALLLFYPLRKYKFALTLSIIPWIVPTAVMALIWRWMLDATNGVIGRIPVWLGLSDQATNLLGTPDSSMYTLILVNSWRWFPFIGIMIYAALQNIPRDVFEAANVEGASAWDEFRYIILPSISKILFGMGLLGLLFSFNVYDVIALVTPKGGAVDGTTTLPVLIQRFAFEYYSMSKAATASIYMVLLLIAVILIYYLAPGIFRSILYPFRAFARSSMYERIFSRTQGQVQMQAAGKLKPAAPLKRRFLGGKLSFSWIFVLLLVLIILGPFAWTLFNSLRLQSDISQGNGIHLTLQNYKEVFTKYNYWDYLKNSMMVSALTVMITTVLSVHTAYAINRYRFLGRGFIKNILLVAYLFPSIVLLVPLFQVMKSLGLIDNPWSLILINVALTTTFSTWLLDSYMRNIPVEIEEAAQVDGANRMHILYKFVIPLLAPGIGSVVMFTLITSWSEYLFAVSFIMDESHKTLPAGLAKILSSYDVNWPLRASAAIMAALPIVLFFIFLGRSLIKNATEGAVK</sequence>
<feature type="transmembrane region" description="Helical" evidence="7">
    <location>
        <begin position="345"/>
        <end position="366"/>
    </location>
</feature>
<evidence type="ECO:0000256" key="6">
    <source>
        <dbReference type="ARBA" id="ARBA00023136"/>
    </source>
</evidence>
<evidence type="ECO:0000259" key="8">
    <source>
        <dbReference type="PROSITE" id="PS50928"/>
    </source>
</evidence>
<keyword evidence="2 7" id="KW-0813">Transport</keyword>
<dbReference type="InterPro" id="IPR000515">
    <property type="entry name" value="MetI-like"/>
</dbReference>
<feature type="transmembrane region" description="Helical" evidence="7">
    <location>
        <begin position="75"/>
        <end position="98"/>
    </location>
</feature>
<feature type="transmembrane region" description="Helical" evidence="7">
    <location>
        <begin position="160"/>
        <end position="183"/>
    </location>
</feature>
<evidence type="ECO:0000256" key="5">
    <source>
        <dbReference type="ARBA" id="ARBA00022989"/>
    </source>
</evidence>
<evidence type="ECO:0000313" key="10">
    <source>
        <dbReference type="Proteomes" id="UP001310386"/>
    </source>
</evidence>
<keyword evidence="5 7" id="KW-1133">Transmembrane helix</keyword>
<evidence type="ECO:0000256" key="7">
    <source>
        <dbReference type="RuleBase" id="RU363032"/>
    </source>
</evidence>
<organism evidence="9 10">
    <name type="scientific">Ferviditalea candida</name>
    <dbReference type="NCBI Taxonomy" id="3108399"/>
    <lineage>
        <taxon>Bacteria</taxon>
        <taxon>Bacillati</taxon>
        <taxon>Bacillota</taxon>
        <taxon>Bacilli</taxon>
        <taxon>Bacillales</taxon>
        <taxon>Paenibacillaceae</taxon>
        <taxon>Ferviditalea</taxon>
    </lineage>
</organism>
<evidence type="ECO:0000313" key="9">
    <source>
        <dbReference type="EMBL" id="MEB3100971.1"/>
    </source>
</evidence>
<feature type="transmembrane region" description="Helical" evidence="7">
    <location>
        <begin position="271"/>
        <end position="289"/>
    </location>
</feature>
<dbReference type="Gene3D" id="1.10.3720.10">
    <property type="entry name" value="MetI-like"/>
    <property type="match status" value="2"/>
</dbReference>
<dbReference type="InterPro" id="IPR050809">
    <property type="entry name" value="UgpAE/MalFG_permease"/>
</dbReference>
<comment type="caution">
    <text evidence="9">The sequence shown here is derived from an EMBL/GenBank/DDBJ whole genome shotgun (WGS) entry which is preliminary data.</text>
</comment>
<keyword evidence="6 7" id="KW-0472">Membrane</keyword>
<dbReference type="PANTHER" id="PTHR43227">
    <property type="entry name" value="BLL4140 PROTEIN"/>
    <property type="match status" value="1"/>
</dbReference>
<dbReference type="InterPro" id="IPR035906">
    <property type="entry name" value="MetI-like_sf"/>
</dbReference>
<dbReference type="CDD" id="cd06261">
    <property type="entry name" value="TM_PBP2"/>
    <property type="match status" value="2"/>
</dbReference>
<evidence type="ECO:0000256" key="3">
    <source>
        <dbReference type="ARBA" id="ARBA00022475"/>
    </source>
</evidence>
<comment type="subcellular location">
    <subcellularLocation>
        <location evidence="1 7">Cell membrane</location>
        <topology evidence="1 7">Multi-pass membrane protein</topology>
    </subcellularLocation>
</comment>
<feature type="domain" description="ABC transmembrane type-1" evidence="8">
    <location>
        <begin position="401"/>
        <end position="592"/>
    </location>
</feature>
<feature type="transmembrane region" description="Helical" evidence="7">
    <location>
        <begin position="12"/>
        <end position="33"/>
    </location>
</feature>
<feature type="transmembrane region" description="Helical" evidence="7">
    <location>
        <begin position="439"/>
        <end position="458"/>
    </location>
</feature>
<comment type="similarity">
    <text evidence="7">Belongs to the binding-protein-dependent transport system permease family.</text>
</comment>
<feature type="transmembrane region" description="Helical" evidence="7">
    <location>
        <begin position="105"/>
        <end position="125"/>
    </location>
</feature>
<dbReference type="Pfam" id="PF00528">
    <property type="entry name" value="BPD_transp_1"/>
    <property type="match status" value="2"/>
</dbReference>
<feature type="transmembrane region" description="Helical" evidence="7">
    <location>
        <begin position="571"/>
        <end position="592"/>
    </location>
</feature>
<dbReference type="SUPFAM" id="SSF161098">
    <property type="entry name" value="MetI-like"/>
    <property type="match status" value="2"/>
</dbReference>
<keyword evidence="4 7" id="KW-0812">Transmembrane</keyword>
<name>A0ABU5ZI49_9BACL</name>
<reference evidence="9" key="1">
    <citation type="submission" date="2023-12" db="EMBL/GenBank/DDBJ databases">
        <title>Fervidustalea candida gen. nov., sp. nov., a novel member of the family Paenibacillaceae isolated from a geothermal area.</title>
        <authorList>
            <person name="Li W.-J."/>
            <person name="Jiao J.-Y."/>
            <person name="Chen Y."/>
        </authorList>
    </citation>
    <scope>NUCLEOTIDE SEQUENCE</scope>
    <source>
        <strain evidence="9">SYSU GA230002</strain>
    </source>
</reference>
<dbReference type="Proteomes" id="UP001310386">
    <property type="component" value="Unassembled WGS sequence"/>
</dbReference>
<proteinExistence type="inferred from homology"/>
<evidence type="ECO:0000256" key="2">
    <source>
        <dbReference type="ARBA" id="ARBA00022448"/>
    </source>
</evidence>
<gene>
    <name evidence="9" type="ORF">VF724_04770</name>
</gene>
<protein>
    <submittedName>
        <fullName evidence="9">ABC transporter permease subunit</fullName>
    </submittedName>
</protein>
<feature type="transmembrane region" description="Helical" evidence="7">
    <location>
        <begin position="216"/>
        <end position="238"/>
    </location>
</feature>
<dbReference type="RefSeq" id="WP_371753088.1">
    <property type="nucleotide sequence ID" value="NZ_JAYJLD010000005.1"/>
</dbReference>
<dbReference type="PANTHER" id="PTHR43227:SF7">
    <property type="entry name" value="ARABINOOLIGOSACCHARIDES TRANSPORT SYSTEM PERMEASE PROTEIN ARAP"/>
    <property type="match status" value="1"/>
</dbReference>
<accession>A0ABU5ZI49</accession>
<feature type="transmembrane region" description="Helical" evidence="7">
    <location>
        <begin position="470"/>
        <end position="492"/>
    </location>
</feature>
<evidence type="ECO:0000256" key="1">
    <source>
        <dbReference type="ARBA" id="ARBA00004651"/>
    </source>
</evidence>
<keyword evidence="10" id="KW-1185">Reference proteome</keyword>
<dbReference type="PROSITE" id="PS50928">
    <property type="entry name" value="ABC_TM1"/>
    <property type="match status" value="2"/>
</dbReference>
<keyword evidence="3" id="KW-1003">Cell membrane</keyword>